<keyword evidence="7" id="KW-0233">DNA recombination</keyword>
<sequence>MKFFHISDLHLGKRAYEFSFLEDQAYILDQIVSLAAREKPDALLIAGDIYDKSAPPAEAVALLDDFFARLSGLGQKTFVISGNHDSAERVAFAGRLVRASGVYLSPVYAGTVAPITLEDAFGAVDVFLLPFLKPASVRRFYPMEDLPTTSAAIACAIAHMPIDPSRRNVLVAHQFVAGGQLCDSEEFAVGDADNVAPEVFAPFDYVALGHLHGAQNAQGERVRYCGSPLKYSFSEARQQKSLTVAELGEKGALRVSTRPLTPRRDLCEIRGTLQEVTSRAFYETVDAQAYMHVVLTDGEDVPGALARLRAVYPSLMRVSRDTRAARAPGQLPGPETVEAQSPLELFAAFYAQRNGVPLSGAQRGILQKLIADIWEDEGCGQ</sequence>
<evidence type="ECO:0000256" key="2">
    <source>
        <dbReference type="ARBA" id="ARBA00011322"/>
    </source>
</evidence>
<dbReference type="Gene3D" id="3.60.21.10">
    <property type="match status" value="1"/>
</dbReference>
<reference evidence="10" key="2">
    <citation type="journal article" date="2021" name="PeerJ">
        <title>Extensive microbial diversity within the chicken gut microbiome revealed by metagenomics and culture.</title>
        <authorList>
            <person name="Gilroy R."/>
            <person name="Ravi A."/>
            <person name="Getino M."/>
            <person name="Pursley I."/>
            <person name="Horton D.L."/>
            <person name="Alikhan N.F."/>
            <person name="Baker D."/>
            <person name="Gharbi K."/>
            <person name="Hall N."/>
            <person name="Watson M."/>
            <person name="Adriaenssens E.M."/>
            <person name="Foster-Nyarko E."/>
            <person name="Jarju S."/>
            <person name="Secka A."/>
            <person name="Antonio M."/>
            <person name="Oren A."/>
            <person name="Chaudhuri R.R."/>
            <person name="La Ragione R."/>
            <person name="Hildebrand F."/>
            <person name="Pallen M.J."/>
        </authorList>
    </citation>
    <scope>NUCLEOTIDE SEQUENCE</scope>
    <source>
        <strain evidence="10">13766</strain>
    </source>
</reference>
<dbReference type="InterPro" id="IPR029052">
    <property type="entry name" value="Metallo-depent_PP-like"/>
</dbReference>
<comment type="similarity">
    <text evidence="1 7">Belongs to the SbcD family.</text>
</comment>
<dbReference type="AlphaFoldDB" id="A0A9D1K6C7"/>
<dbReference type="NCBIfam" id="TIGR00619">
    <property type="entry name" value="sbcd"/>
    <property type="match status" value="1"/>
</dbReference>
<organism evidence="10 11">
    <name type="scientific">Candidatus Alectryocaccomicrobium excrementavium</name>
    <dbReference type="NCBI Taxonomy" id="2840668"/>
    <lineage>
        <taxon>Bacteria</taxon>
        <taxon>Bacillati</taxon>
        <taxon>Bacillota</taxon>
        <taxon>Clostridia</taxon>
        <taxon>Candidatus Alectryocaccomicrobium</taxon>
    </lineage>
</organism>
<keyword evidence="7" id="KW-0235">DNA replication</keyword>
<evidence type="ECO:0000256" key="4">
    <source>
        <dbReference type="ARBA" id="ARBA00022722"/>
    </source>
</evidence>
<evidence type="ECO:0000313" key="10">
    <source>
        <dbReference type="EMBL" id="HIS92935.1"/>
    </source>
</evidence>
<dbReference type="CDD" id="cd00840">
    <property type="entry name" value="MPP_Mre11_N"/>
    <property type="match status" value="1"/>
</dbReference>
<keyword evidence="4 7" id="KW-0540">Nuclease</keyword>
<dbReference type="PANTHER" id="PTHR30337:SF0">
    <property type="entry name" value="NUCLEASE SBCCD SUBUNIT D"/>
    <property type="match status" value="1"/>
</dbReference>
<dbReference type="InterPro" id="IPR050535">
    <property type="entry name" value="DNA_Repair-Maintenance_Comp"/>
</dbReference>
<reference evidence="10" key="1">
    <citation type="submission" date="2020-10" db="EMBL/GenBank/DDBJ databases">
        <authorList>
            <person name="Gilroy R."/>
        </authorList>
    </citation>
    <scope>NUCLEOTIDE SEQUENCE</scope>
    <source>
        <strain evidence="10">13766</strain>
    </source>
</reference>
<dbReference type="EMBL" id="DVJN01000161">
    <property type="protein sequence ID" value="HIS92935.1"/>
    <property type="molecule type" value="Genomic_DNA"/>
</dbReference>
<feature type="domain" description="Nuclease SbcCD subunit D C-terminal" evidence="9">
    <location>
        <begin position="263"/>
        <end position="353"/>
    </location>
</feature>
<dbReference type="Pfam" id="PF00149">
    <property type="entry name" value="Metallophos"/>
    <property type="match status" value="1"/>
</dbReference>
<gene>
    <name evidence="7" type="primary">sbcD</name>
    <name evidence="10" type="ORF">IAA84_07980</name>
</gene>
<dbReference type="InterPro" id="IPR026843">
    <property type="entry name" value="SbcD_C"/>
</dbReference>
<evidence type="ECO:0000256" key="7">
    <source>
        <dbReference type="RuleBase" id="RU363069"/>
    </source>
</evidence>
<evidence type="ECO:0000256" key="3">
    <source>
        <dbReference type="ARBA" id="ARBA00013365"/>
    </source>
</evidence>
<keyword evidence="5 7" id="KW-0378">Hydrolase</keyword>
<dbReference type="GO" id="GO:0008408">
    <property type="term" value="F:3'-5' exonuclease activity"/>
    <property type="evidence" value="ECO:0007669"/>
    <property type="project" value="InterPro"/>
</dbReference>
<protein>
    <recommendedName>
        <fullName evidence="3 7">Nuclease SbcCD subunit D</fullName>
    </recommendedName>
</protein>
<dbReference type="SUPFAM" id="SSF56300">
    <property type="entry name" value="Metallo-dependent phosphatases"/>
    <property type="match status" value="1"/>
</dbReference>
<dbReference type="GO" id="GO:0006260">
    <property type="term" value="P:DNA replication"/>
    <property type="evidence" value="ECO:0007669"/>
    <property type="project" value="UniProtKB-KW"/>
</dbReference>
<evidence type="ECO:0000259" key="8">
    <source>
        <dbReference type="Pfam" id="PF00149"/>
    </source>
</evidence>
<dbReference type="PANTHER" id="PTHR30337">
    <property type="entry name" value="COMPONENT OF ATP-DEPENDENT DSDNA EXONUCLEASE"/>
    <property type="match status" value="1"/>
</dbReference>
<evidence type="ECO:0000313" key="11">
    <source>
        <dbReference type="Proteomes" id="UP000824140"/>
    </source>
</evidence>
<dbReference type="InterPro" id="IPR004593">
    <property type="entry name" value="SbcD"/>
</dbReference>
<evidence type="ECO:0000256" key="6">
    <source>
        <dbReference type="ARBA" id="ARBA00022839"/>
    </source>
</evidence>
<keyword evidence="6 7" id="KW-0269">Exonuclease</keyword>
<dbReference type="Proteomes" id="UP000824140">
    <property type="component" value="Unassembled WGS sequence"/>
</dbReference>
<accession>A0A9D1K6C7</accession>
<name>A0A9D1K6C7_9FIRM</name>
<comment type="function">
    <text evidence="7">SbcCD cleaves DNA hairpin structures. These structures can inhibit DNA replication and are intermediates in certain DNA recombination reactions. The complex acts as a 3'-&gt;5' double strand exonuclease that can open hairpins. It also has a 5' single-strand endonuclease activity.</text>
</comment>
<evidence type="ECO:0000259" key="9">
    <source>
        <dbReference type="Pfam" id="PF12320"/>
    </source>
</evidence>
<dbReference type="InterPro" id="IPR004843">
    <property type="entry name" value="Calcineurin-like_PHP"/>
</dbReference>
<dbReference type="Pfam" id="PF12320">
    <property type="entry name" value="SbcD_C"/>
    <property type="match status" value="1"/>
</dbReference>
<proteinExistence type="inferred from homology"/>
<feature type="domain" description="Calcineurin-like phosphoesterase" evidence="8">
    <location>
        <begin position="1"/>
        <end position="106"/>
    </location>
</feature>
<dbReference type="InterPro" id="IPR041796">
    <property type="entry name" value="Mre11_N"/>
</dbReference>
<comment type="subunit">
    <text evidence="2 7">Heterodimer of SbcC and SbcD.</text>
</comment>
<dbReference type="GO" id="GO:0006310">
    <property type="term" value="P:DNA recombination"/>
    <property type="evidence" value="ECO:0007669"/>
    <property type="project" value="UniProtKB-KW"/>
</dbReference>
<dbReference type="GO" id="GO:0004519">
    <property type="term" value="F:endonuclease activity"/>
    <property type="evidence" value="ECO:0007669"/>
    <property type="project" value="UniProtKB-KW"/>
</dbReference>
<comment type="caution">
    <text evidence="10">The sequence shown here is derived from an EMBL/GenBank/DDBJ whole genome shotgun (WGS) entry which is preliminary data.</text>
</comment>
<keyword evidence="7" id="KW-0255">Endonuclease</keyword>
<evidence type="ECO:0000256" key="5">
    <source>
        <dbReference type="ARBA" id="ARBA00022801"/>
    </source>
</evidence>
<evidence type="ECO:0000256" key="1">
    <source>
        <dbReference type="ARBA" id="ARBA00010555"/>
    </source>
</evidence>